<dbReference type="Pfam" id="PF09501">
    <property type="entry name" value="Bac_small_YrzI"/>
    <property type="match status" value="1"/>
</dbReference>
<dbReference type="AlphaFoldDB" id="A0A942YZ00"/>
<organism evidence="1 2">
    <name type="scientific">Neobacillus rhizophilus</name>
    <dbReference type="NCBI Taxonomy" id="2833579"/>
    <lineage>
        <taxon>Bacteria</taxon>
        <taxon>Bacillati</taxon>
        <taxon>Bacillota</taxon>
        <taxon>Bacilli</taxon>
        <taxon>Bacillales</taxon>
        <taxon>Bacillaceae</taxon>
        <taxon>Neobacillus</taxon>
    </lineage>
</organism>
<comment type="caution">
    <text evidence="1">The sequence shown here is derived from an EMBL/GenBank/DDBJ whole genome shotgun (WGS) entry which is preliminary data.</text>
</comment>
<protein>
    <submittedName>
        <fullName evidence="1">YrzI family small protein</fullName>
    </submittedName>
</protein>
<dbReference type="RefSeq" id="WP_213120094.1">
    <property type="nucleotide sequence ID" value="NZ_JAGYPF010000005.1"/>
</dbReference>
<dbReference type="InterPro" id="IPR012655">
    <property type="entry name" value="YrzI"/>
</dbReference>
<proteinExistence type="predicted"/>
<reference evidence="1" key="1">
    <citation type="submission" date="2021-05" db="EMBL/GenBank/DDBJ databases">
        <title>Novel Bacillus species.</title>
        <authorList>
            <person name="Liu G."/>
        </authorList>
    </citation>
    <scope>NUCLEOTIDE SEQUENCE</scope>
    <source>
        <strain evidence="1">FJAT-49825</strain>
    </source>
</reference>
<dbReference type="EMBL" id="JAGYPF010000005">
    <property type="protein sequence ID" value="MBS4215566.1"/>
    <property type="molecule type" value="Genomic_DNA"/>
</dbReference>
<keyword evidence="2" id="KW-1185">Reference proteome</keyword>
<sequence>MTLNILFLTITISKRKESFDEALNQERINKLYEENKDRQISMYRM</sequence>
<evidence type="ECO:0000313" key="2">
    <source>
        <dbReference type="Proteomes" id="UP000679749"/>
    </source>
</evidence>
<accession>A0A942YZ00</accession>
<evidence type="ECO:0000313" key="1">
    <source>
        <dbReference type="EMBL" id="MBS4215566.1"/>
    </source>
</evidence>
<name>A0A942YZ00_9BACI</name>
<dbReference type="Proteomes" id="UP000679749">
    <property type="component" value="Unassembled WGS sequence"/>
</dbReference>
<gene>
    <name evidence="1" type="ORF">KHA99_24410</name>
</gene>